<keyword evidence="4 5" id="KW-0472">Membrane</keyword>
<dbReference type="RefSeq" id="WP_186276995.1">
    <property type="nucleotide sequence ID" value="NZ_CP046883.1"/>
</dbReference>
<sequence length="417" mass="43860">MVQHTEGEKWSEPLDPSRPALGRLRHLVRRSPGVRAAATSLRRVAPIKAIMRVRDTMIFAIQCAIAAGLALWIAQDVVGHRQAFFAPIAAVISLGVTGGRRTRRSFELVLGAAVGVGVGDVVIHFIGSGHWQVSVVVLAAILAGTFVDKAGSVAIQSANTAVLIATIIPPGSSGALDRMVDALVGGLLGILVLAIVPNSPLKAARREVSTLISKASLVLDDVAAGVEAGDAEAIHEALTAARGTQTSVNAMLSEADGGSEVVALSPIYWTAKRYSKSMTRILVPVDNVMRNTRVLARRAEVLVGDNLTARPELLALIRGISNELGHLGALYAQGGTRGTRQQTREIPDIVRNLQWLGAQAKIELAEGTGLSGTVVLAQCRSIIVDALQVCGYSRDSAMACLAPTVDAPLLPPELHEE</sequence>
<keyword evidence="2 5" id="KW-0812">Transmembrane</keyword>
<name>A0A7G7YLW0_9CORY</name>
<proteinExistence type="predicted"/>
<dbReference type="EMBL" id="CP046883">
    <property type="protein sequence ID" value="QNH95480.1"/>
    <property type="molecule type" value="Genomic_DNA"/>
</dbReference>
<feature type="transmembrane region" description="Helical" evidence="5">
    <location>
        <begin position="80"/>
        <end position="96"/>
    </location>
</feature>
<reference evidence="7 8" key="1">
    <citation type="submission" date="2019-12" db="EMBL/GenBank/DDBJ databases">
        <title>Corynebacterium sp. nov., isolated from feces of the Anser Albifrons in China.</title>
        <authorList>
            <person name="Liu Q."/>
        </authorList>
    </citation>
    <scope>NUCLEOTIDE SEQUENCE [LARGE SCALE GENOMIC DNA]</scope>
    <source>
        <strain evidence="7 8">23H37-10</strain>
    </source>
</reference>
<evidence type="ECO:0000256" key="2">
    <source>
        <dbReference type="ARBA" id="ARBA00022692"/>
    </source>
</evidence>
<dbReference type="KEGG" id="cans:GP473_01090"/>
<evidence type="ECO:0000256" key="1">
    <source>
        <dbReference type="ARBA" id="ARBA00004141"/>
    </source>
</evidence>
<gene>
    <name evidence="7" type="ORF">GP473_01090</name>
</gene>
<feature type="domain" description="Integral membrane bound transporter" evidence="6">
    <location>
        <begin position="70"/>
        <end position="192"/>
    </location>
</feature>
<protein>
    <submittedName>
        <fullName evidence="7">Aromatic acid exporter family protein</fullName>
    </submittedName>
</protein>
<dbReference type="Proteomes" id="UP000515275">
    <property type="component" value="Chromosome"/>
</dbReference>
<evidence type="ECO:0000256" key="3">
    <source>
        <dbReference type="ARBA" id="ARBA00022989"/>
    </source>
</evidence>
<evidence type="ECO:0000259" key="6">
    <source>
        <dbReference type="Pfam" id="PF13515"/>
    </source>
</evidence>
<comment type="subcellular location">
    <subcellularLocation>
        <location evidence="1">Membrane</location>
        <topology evidence="1">Multi-pass membrane protein</topology>
    </subcellularLocation>
</comment>
<evidence type="ECO:0000256" key="5">
    <source>
        <dbReference type="SAM" id="Phobius"/>
    </source>
</evidence>
<evidence type="ECO:0000313" key="8">
    <source>
        <dbReference type="Proteomes" id="UP000515275"/>
    </source>
</evidence>
<dbReference type="Pfam" id="PF13515">
    <property type="entry name" value="FUSC_2"/>
    <property type="match status" value="1"/>
</dbReference>
<feature type="transmembrane region" description="Helical" evidence="5">
    <location>
        <begin position="108"/>
        <end position="127"/>
    </location>
</feature>
<organism evidence="7 8">
    <name type="scientific">Corynebacterium anserum</name>
    <dbReference type="NCBI Taxonomy" id="2684406"/>
    <lineage>
        <taxon>Bacteria</taxon>
        <taxon>Bacillati</taxon>
        <taxon>Actinomycetota</taxon>
        <taxon>Actinomycetes</taxon>
        <taxon>Mycobacteriales</taxon>
        <taxon>Corynebacteriaceae</taxon>
        <taxon>Corynebacterium</taxon>
    </lineage>
</organism>
<evidence type="ECO:0000256" key="4">
    <source>
        <dbReference type="ARBA" id="ARBA00023136"/>
    </source>
</evidence>
<accession>A0A7G7YLW0</accession>
<feature type="transmembrane region" description="Helical" evidence="5">
    <location>
        <begin position="179"/>
        <end position="196"/>
    </location>
</feature>
<dbReference type="AlphaFoldDB" id="A0A7G7YLW0"/>
<dbReference type="InterPro" id="IPR049453">
    <property type="entry name" value="Memb_transporter_dom"/>
</dbReference>
<keyword evidence="3 5" id="KW-1133">Transmembrane helix</keyword>
<evidence type="ECO:0000313" key="7">
    <source>
        <dbReference type="EMBL" id="QNH95480.1"/>
    </source>
</evidence>
<dbReference type="GO" id="GO:0016020">
    <property type="term" value="C:membrane"/>
    <property type="evidence" value="ECO:0007669"/>
    <property type="project" value="UniProtKB-SubCell"/>
</dbReference>
<keyword evidence="8" id="KW-1185">Reference proteome</keyword>
<feature type="transmembrane region" description="Helical" evidence="5">
    <location>
        <begin position="56"/>
        <end position="74"/>
    </location>
</feature>